<keyword evidence="2" id="KW-1185">Reference proteome</keyword>
<dbReference type="EMBL" id="BSXV01002703">
    <property type="protein sequence ID" value="GME96503.1"/>
    <property type="molecule type" value="Genomic_DNA"/>
</dbReference>
<reference evidence="1" key="1">
    <citation type="submission" date="2023-04" db="EMBL/GenBank/DDBJ databases">
        <title>Candida boidinii NBRC 1967.</title>
        <authorList>
            <person name="Ichikawa N."/>
            <person name="Sato H."/>
            <person name="Tonouchi N."/>
        </authorList>
    </citation>
    <scope>NUCLEOTIDE SEQUENCE</scope>
    <source>
        <strain evidence="1">NBRC 1967</strain>
    </source>
</reference>
<accession>A0ACB5TWX6</accession>
<sequence>MLESMSKVSKSSSSQSTRLNIPAPRSVNTSTPSSSSSATGSESAASGDTEKSAGGKLFTFVTRSGKKTTSTVINLPEDNKFASKFIKEEERQRKEKQLLKNLVLQSVDRNSD</sequence>
<dbReference type="Proteomes" id="UP001165101">
    <property type="component" value="Unassembled WGS sequence"/>
</dbReference>
<proteinExistence type="predicted"/>
<name>A0ACB5TWX6_CANBO</name>
<evidence type="ECO:0000313" key="1">
    <source>
        <dbReference type="EMBL" id="GME96503.1"/>
    </source>
</evidence>
<organism evidence="1 2">
    <name type="scientific">Candida boidinii</name>
    <name type="common">Yeast</name>
    <dbReference type="NCBI Taxonomy" id="5477"/>
    <lineage>
        <taxon>Eukaryota</taxon>
        <taxon>Fungi</taxon>
        <taxon>Dikarya</taxon>
        <taxon>Ascomycota</taxon>
        <taxon>Saccharomycotina</taxon>
        <taxon>Pichiomycetes</taxon>
        <taxon>Pichiales</taxon>
        <taxon>Pichiaceae</taxon>
        <taxon>Ogataea</taxon>
        <taxon>Ogataea/Candida clade</taxon>
    </lineage>
</organism>
<protein>
    <submittedName>
        <fullName evidence="1">Unnamed protein product</fullName>
    </submittedName>
</protein>
<comment type="caution">
    <text evidence="1">The sequence shown here is derived from an EMBL/GenBank/DDBJ whole genome shotgun (WGS) entry which is preliminary data.</text>
</comment>
<gene>
    <name evidence="1" type="ORF">Cboi01_000429100</name>
</gene>
<evidence type="ECO:0000313" key="2">
    <source>
        <dbReference type="Proteomes" id="UP001165101"/>
    </source>
</evidence>